<keyword evidence="3" id="KW-1015">Disulfide bond</keyword>
<keyword evidence="5" id="KW-0732">Signal</keyword>
<dbReference type="Proteomes" id="UP000298517">
    <property type="component" value="Unassembled WGS sequence"/>
</dbReference>
<dbReference type="Pfam" id="PF14289">
    <property type="entry name" value="DUF4369"/>
    <property type="match status" value="1"/>
</dbReference>
<dbReference type="EMBL" id="SNQI01000003">
    <property type="protein sequence ID" value="TEW73730.1"/>
    <property type="molecule type" value="Genomic_DNA"/>
</dbReference>
<dbReference type="GO" id="GO:0030313">
    <property type="term" value="C:cell envelope"/>
    <property type="evidence" value="ECO:0007669"/>
    <property type="project" value="UniProtKB-SubCell"/>
</dbReference>
<gene>
    <name evidence="7" type="ORF">E2488_09610</name>
</gene>
<evidence type="ECO:0000256" key="5">
    <source>
        <dbReference type="SAM" id="SignalP"/>
    </source>
</evidence>
<comment type="subcellular location">
    <subcellularLocation>
        <location evidence="1">Cell envelope</location>
    </subcellularLocation>
</comment>
<dbReference type="PANTHER" id="PTHR42852">
    <property type="entry name" value="THIOL:DISULFIDE INTERCHANGE PROTEIN DSBE"/>
    <property type="match status" value="1"/>
</dbReference>
<dbReference type="InterPro" id="IPR013766">
    <property type="entry name" value="Thioredoxin_domain"/>
</dbReference>
<dbReference type="RefSeq" id="WP_134248130.1">
    <property type="nucleotide sequence ID" value="NZ_SNQI01000003.1"/>
</dbReference>
<feature type="chain" id="PRO_5021347863" evidence="5">
    <location>
        <begin position="25"/>
        <end position="373"/>
    </location>
</feature>
<dbReference type="InterPro" id="IPR050553">
    <property type="entry name" value="Thioredoxin_ResA/DsbE_sf"/>
</dbReference>
<dbReference type="InterPro" id="IPR025380">
    <property type="entry name" value="DUF4369"/>
</dbReference>
<evidence type="ECO:0000256" key="1">
    <source>
        <dbReference type="ARBA" id="ARBA00004196"/>
    </source>
</evidence>
<dbReference type="CDD" id="cd02966">
    <property type="entry name" value="TlpA_like_family"/>
    <property type="match status" value="1"/>
</dbReference>
<protein>
    <submittedName>
        <fullName evidence="7">AhpC/TSA family protein</fullName>
    </submittedName>
</protein>
<reference evidence="7 8" key="1">
    <citation type="journal article" date="2011" name="J. Microbiol.">
        <title>Gramella jeungdoensis sp. nov., isolated from a solar saltern in Korea.</title>
        <authorList>
            <person name="Joung Y."/>
            <person name="Kim H."/>
            <person name="Jang T."/>
            <person name="Ahn T.S."/>
            <person name="Joh K."/>
        </authorList>
    </citation>
    <scope>NUCLEOTIDE SEQUENCE [LARGE SCALE GENOMIC DNA]</scope>
    <source>
        <strain evidence="7 8">KCTC 23123</strain>
    </source>
</reference>
<name>A0A4Y8AR97_9FLAO</name>
<dbReference type="PROSITE" id="PS00194">
    <property type="entry name" value="THIOREDOXIN_1"/>
    <property type="match status" value="1"/>
</dbReference>
<dbReference type="PROSITE" id="PS51352">
    <property type="entry name" value="THIOREDOXIN_2"/>
    <property type="match status" value="1"/>
</dbReference>
<dbReference type="InterPro" id="IPR036249">
    <property type="entry name" value="Thioredoxin-like_sf"/>
</dbReference>
<evidence type="ECO:0000256" key="2">
    <source>
        <dbReference type="ARBA" id="ARBA00022748"/>
    </source>
</evidence>
<keyword evidence="4" id="KW-0676">Redox-active center</keyword>
<sequence>MKLYRKLHFLSIAFLFLIFNSCSTKNNNSFIISGSISNLETDYIILSQIENIQTKKTILIDTLKVNKRGKFNAVYFLEPTIYSLTFDNKKTLQLAIDKGQHITIEGNSSEDLIVSGSSDTELLNAYETFRKASLKRLVTTVRDSIKNLKTQQVNEQKITELRTLEVENYKIHLNELVQFVKENMGTSIAIYPTSTRWNNENLIVLEEITTNFQEAHPNLEITKKLLDRVQLLKKTSIGNTITGIKIPDQFNNLIELDSIKGTYTLIDFWASWCPPCRTESTLLNNIYTTYSSKGFNIYGISLDSNKERWLKALKTDNRIWTNVSTVEGFNTAVAKEFGITSLPTNFLINADGKIVASNLHGEKLKAFVEQLYN</sequence>
<feature type="domain" description="Thioredoxin" evidence="6">
    <location>
        <begin position="235"/>
        <end position="373"/>
    </location>
</feature>
<evidence type="ECO:0000256" key="4">
    <source>
        <dbReference type="ARBA" id="ARBA00023284"/>
    </source>
</evidence>
<comment type="caution">
    <text evidence="7">The sequence shown here is derived from an EMBL/GenBank/DDBJ whole genome shotgun (WGS) entry which is preliminary data.</text>
</comment>
<feature type="signal peptide" evidence="5">
    <location>
        <begin position="1"/>
        <end position="24"/>
    </location>
</feature>
<dbReference type="InterPro" id="IPR017937">
    <property type="entry name" value="Thioredoxin_CS"/>
</dbReference>
<dbReference type="GO" id="GO:0017004">
    <property type="term" value="P:cytochrome complex assembly"/>
    <property type="evidence" value="ECO:0007669"/>
    <property type="project" value="UniProtKB-KW"/>
</dbReference>
<proteinExistence type="predicted"/>
<dbReference type="AlphaFoldDB" id="A0A4Y8AR97"/>
<dbReference type="PANTHER" id="PTHR42852:SF6">
    <property type="entry name" value="THIOL:DISULFIDE INTERCHANGE PROTEIN DSBE"/>
    <property type="match status" value="1"/>
</dbReference>
<evidence type="ECO:0000256" key="3">
    <source>
        <dbReference type="ARBA" id="ARBA00023157"/>
    </source>
</evidence>
<keyword evidence="8" id="KW-1185">Reference proteome</keyword>
<dbReference type="Pfam" id="PF00578">
    <property type="entry name" value="AhpC-TSA"/>
    <property type="match status" value="1"/>
</dbReference>
<dbReference type="OrthoDB" id="1069091at2"/>
<organism evidence="7 8">
    <name type="scientific">Gramella jeungdoensis</name>
    <dbReference type="NCBI Taxonomy" id="708091"/>
    <lineage>
        <taxon>Bacteria</taxon>
        <taxon>Pseudomonadati</taxon>
        <taxon>Bacteroidota</taxon>
        <taxon>Flavobacteriia</taxon>
        <taxon>Flavobacteriales</taxon>
        <taxon>Flavobacteriaceae</taxon>
        <taxon>Christiangramia</taxon>
    </lineage>
</organism>
<evidence type="ECO:0000313" key="7">
    <source>
        <dbReference type="EMBL" id="TEW73730.1"/>
    </source>
</evidence>
<evidence type="ECO:0000313" key="8">
    <source>
        <dbReference type="Proteomes" id="UP000298517"/>
    </source>
</evidence>
<keyword evidence="2" id="KW-0201">Cytochrome c-type biogenesis</keyword>
<dbReference type="Gene3D" id="3.40.30.10">
    <property type="entry name" value="Glutaredoxin"/>
    <property type="match status" value="1"/>
</dbReference>
<dbReference type="SUPFAM" id="SSF52833">
    <property type="entry name" value="Thioredoxin-like"/>
    <property type="match status" value="1"/>
</dbReference>
<accession>A0A4Y8AR97</accession>
<evidence type="ECO:0000259" key="6">
    <source>
        <dbReference type="PROSITE" id="PS51352"/>
    </source>
</evidence>
<dbReference type="InterPro" id="IPR000866">
    <property type="entry name" value="AhpC/TSA"/>
</dbReference>